<keyword evidence="2" id="KW-1185">Reference proteome</keyword>
<dbReference type="Proteomes" id="UP001519287">
    <property type="component" value="Unassembled WGS sequence"/>
</dbReference>
<evidence type="ECO:0008006" key="3">
    <source>
        <dbReference type="Google" id="ProtNLM"/>
    </source>
</evidence>
<comment type="caution">
    <text evidence="1">The sequence shown here is derived from an EMBL/GenBank/DDBJ whole genome shotgun (WGS) entry which is preliminary data.</text>
</comment>
<evidence type="ECO:0000313" key="2">
    <source>
        <dbReference type="Proteomes" id="UP001519287"/>
    </source>
</evidence>
<organism evidence="1 2">
    <name type="scientific">Paenibacillus eucommiae</name>
    <dbReference type="NCBI Taxonomy" id="1355755"/>
    <lineage>
        <taxon>Bacteria</taxon>
        <taxon>Bacillati</taxon>
        <taxon>Bacillota</taxon>
        <taxon>Bacilli</taxon>
        <taxon>Bacillales</taxon>
        <taxon>Paenibacillaceae</taxon>
        <taxon>Paenibacillus</taxon>
    </lineage>
</organism>
<sequence>MKIHYSLDSAVALDPAKQPILQAMQSAGVGQIWLHGYFFGHMASPVSDMVKARELLQTYGFDVGVINVPIGHPGNSANPDDPDMDFSLPSHWRYRVDRHGNFVYFCADMESGMLRDSVQAMEELRDAGFTQVLMDDDLRQGNWGPEIEGCYCEACILEFNETRSRAESRESLKDLVESGTVTDVLKEWVAFYCSKVTEYLAAMAIPGIEVGTMIMPDGDERHGLDVAAIREAVPDCLFRVGEYQYNDETFGSPLGKALEYISALKHLNWIDRKRAYSETTVFPNRALSADNLVLKGKMAIALGIPNIMLMSGTCVIEEDYWKVWQDSLADMEEIDRQCYPYERAYPVHLLYGTHGVYQEPMHPSPLPVLAGLPVKPVRAHEGDRTGEVLCVFGDYLLGEEWEQLLPSYKQVIFDQAAARKNPDKVAHPSYPQVLVWEHVAGTASSEDEVSMLRQIIARSVWDFPWTTDGGQVGLIWLKENKSIILTNLENEEVECRITYNGRVRDVVMTPLSFQVLQW</sequence>
<name>A0ABS4J1V8_9BACL</name>
<evidence type="ECO:0000313" key="1">
    <source>
        <dbReference type="EMBL" id="MBP1993812.1"/>
    </source>
</evidence>
<dbReference type="RefSeq" id="WP_209975686.1">
    <property type="nucleotide sequence ID" value="NZ_JAGGLB010000021.1"/>
</dbReference>
<proteinExistence type="predicted"/>
<accession>A0ABS4J1V8</accession>
<protein>
    <recommendedName>
        <fullName evidence="3">Beta-galactosidase trimerisation domain-containing protein</fullName>
    </recommendedName>
</protein>
<dbReference type="EMBL" id="JAGGLB010000021">
    <property type="protein sequence ID" value="MBP1993812.1"/>
    <property type="molecule type" value="Genomic_DNA"/>
</dbReference>
<gene>
    <name evidence="1" type="ORF">J2Z66_005438</name>
</gene>
<reference evidence="1 2" key="1">
    <citation type="submission" date="2021-03" db="EMBL/GenBank/DDBJ databases">
        <title>Genomic Encyclopedia of Type Strains, Phase IV (KMG-IV): sequencing the most valuable type-strain genomes for metagenomic binning, comparative biology and taxonomic classification.</title>
        <authorList>
            <person name="Goeker M."/>
        </authorList>
    </citation>
    <scope>NUCLEOTIDE SEQUENCE [LARGE SCALE GENOMIC DNA]</scope>
    <source>
        <strain evidence="1 2">DSM 26048</strain>
    </source>
</reference>